<dbReference type="Pfam" id="PF02720">
    <property type="entry name" value="DUF222"/>
    <property type="match status" value="1"/>
</dbReference>
<dbReference type="InterPro" id="IPR003615">
    <property type="entry name" value="HNH_nuc"/>
</dbReference>
<dbReference type="AlphaFoldDB" id="A0A7I7NSJ1"/>
<organism evidence="3 4">
    <name type="scientific">Mycobacterium lacus</name>
    <dbReference type="NCBI Taxonomy" id="169765"/>
    <lineage>
        <taxon>Bacteria</taxon>
        <taxon>Bacillati</taxon>
        <taxon>Actinomycetota</taxon>
        <taxon>Actinomycetes</taxon>
        <taxon>Mycobacteriales</taxon>
        <taxon>Mycobacteriaceae</taxon>
        <taxon>Mycobacterium</taxon>
    </lineage>
</organism>
<sequence length="485" mass="52672">MFDLAEYFEPPDTAQSRGLIERMRVAGRAEARAAAARLDAIGELFELRRVERGECAEWAVDTWAAVGAEVAAAFRTSLAMAGSYLRYALAMRERLPKVAEVFRAGEIDYRMFQTLVYRTDLITDAAVLARVDAELGLRVARWPSMTQGRLAGAIDRIVAPADPDAVRRVRERTRDRQVWIGNCEDGMGEVSGRLYATDAQAVDKRLEALIATVCAADPRTRDQRRADALGVLAAGAERLGCRCGRTDCTAGARPASAVVIHVVAEQASVEGRGQAPGSLLGADGLIPAQLVAELATTARLRPLVLPGAEPGYTPSATLAAFVRARDLTCRAPGCDRPASDCDLDHTIAFADGGATHPSNIKCLCRFHHLMKTFWGWRDRQLPDGTVIWTLPDNHTYVTTPGSALLFPALGTPTGDPPPPDTARADRRGNRTTMMPLRTSTRAQNRAHYITTQRHHNHQARQSAHAVTTLAETHGPPPDPDDPPPF</sequence>
<feature type="region of interest" description="Disordered" evidence="1">
    <location>
        <begin position="410"/>
        <end position="431"/>
    </location>
</feature>
<protein>
    <recommendedName>
        <fullName evidence="2">HNH nuclease domain-containing protein</fullName>
    </recommendedName>
</protein>
<evidence type="ECO:0000256" key="1">
    <source>
        <dbReference type="SAM" id="MobiDB-lite"/>
    </source>
</evidence>
<dbReference type="KEGG" id="mlj:MLAC_37810"/>
<proteinExistence type="predicted"/>
<dbReference type="Gene3D" id="1.10.30.50">
    <property type="match status" value="1"/>
</dbReference>
<name>A0A7I7NSJ1_9MYCO</name>
<dbReference type="RefSeq" id="WP_163745553.1">
    <property type="nucleotide sequence ID" value="NZ_AP022581.1"/>
</dbReference>
<evidence type="ECO:0000313" key="3">
    <source>
        <dbReference type="EMBL" id="BBX98487.1"/>
    </source>
</evidence>
<feature type="domain" description="HNH nuclease" evidence="2">
    <location>
        <begin position="317"/>
        <end position="369"/>
    </location>
</feature>
<dbReference type="Proteomes" id="UP000466396">
    <property type="component" value="Chromosome"/>
</dbReference>
<dbReference type="InterPro" id="IPR003870">
    <property type="entry name" value="DUF222"/>
</dbReference>
<dbReference type="SMART" id="SM00507">
    <property type="entry name" value="HNHc"/>
    <property type="match status" value="1"/>
</dbReference>
<keyword evidence="4" id="KW-1185">Reference proteome</keyword>
<dbReference type="EMBL" id="AP022581">
    <property type="protein sequence ID" value="BBX98487.1"/>
    <property type="molecule type" value="Genomic_DNA"/>
</dbReference>
<dbReference type="CDD" id="cd00085">
    <property type="entry name" value="HNHc"/>
    <property type="match status" value="1"/>
</dbReference>
<reference evidence="3 4" key="1">
    <citation type="journal article" date="2019" name="Emerg. Microbes Infect.">
        <title>Comprehensive subspecies identification of 175 nontuberculous mycobacteria species based on 7547 genomic profiles.</title>
        <authorList>
            <person name="Matsumoto Y."/>
            <person name="Kinjo T."/>
            <person name="Motooka D."/>
            <person name="Nabeya D."/>
            <person name="Jung N."/>
            <person name="Uechi K."/>
            <person name="Horii T."/>
            <person name="Iida T."/>
            <person name="Fujita J."/>
            <person name="Nakamura S."/>
        </authorList>
    </citation>
    <scope>NUCLEOTIDE SEQUENCE [LARGE SCALE GENOMIC DNA]</scope>
    <source>
        <strain evidence="3 4">JCM 15657</strain>
    </source>
</reference>
<evidence type="ECO:0000313" key="4">
    <source>
        <dbReference type="Proteomes" id="UP000466396"/>
    </source>
</evidence>
<gene>
    <name evidence="3" type="ORF">MLAC_37810</name>
</gene>
<accession>A0A7I7NSJ1</accession>
<evidence type="ECO:0000259" key="2">
    <source>
        <dbReference type="SMART" id="SM00507"/>
    </source>
</evidence>
<feature type="region of interest" description="Disordered" evidence="1">
    <location>
        <begin position="455"/>
        <end position="485"/>
    </location>
</feature>